<dbReference type="GO" id="GO:0005886">
    <property type="term" value="C:plasma membrane"/>
    <property type="evidence" value="ECO:0007669"/>
    <property type="project" value="UniProtKB-SubCell"/>
</dbReference>
<feature type="transmembrane region" description="Helical" evidence="8">
    <location>
        <begin position="103"/>
        <end position="124"/>
    </location>
</feature>
<reference evidence="9 10" key="1">
    <citation type="submission" date="2019-03" db="EMBL/GenBank/DDBJ databases">
        <title>Genomic Encyclopedia of Archaeal and Bacterial Type Strains, Phase II (KMG-II): from individual species to whole genera.</title>
        <authorList>
            <person name="Goeker M."/>
        </authorList>
    </citation>
    <scope>NUCLEOTIDE SEQUENCE [LARGE SCALE GENOMIC DNA]</scope>
    <source>
        <strain evidence="9 10">DSM 28323</strain>
    </source>
</reference>
<dbReference type="CDD" id="cd06550">
    <property type="entry name" value="TM_ABC_iron-siderophores_like"/>
    <property type="match status" value="1"/>
</dbReference>
<evidence type="ECO:0000256" key="5">
    <source>
        <dbReference type="ARBA" id="ARBA00022692"/>
    </source>
</evidence>
<feature type="transmembrane region" description="Helical" evidence="8">
    <location>
        <begin position="160"/>
        <end position="183"/>
    </location>
</feature>
<feature type="transmembrane region" description="Helical" evidence="8">
    <location>
        <begin position="254"/>
        <end position="282"/>
    </location>
</feature>
<evidence type="ECO:0000256" key="7">
    <source>
        <dbReference type="ARBA" id="ARBA00023136"/>
    </source>
</evidence>
<feature type="transmembrane region" description="Helical" evidence="8">
    <location>
        <begin position="321"/>
        <end position="339"/>
    </location>
</feature>
<name>A0A4R6IZ65_9BACT</name>
<comment type="caution">
    <text evidence="9">The sequence shown here is derived from an EMBL/GenBank/DDBJ whole genome shotgun (WGS) entry which is preliminary data.</text>
</comment>
<dbReference type="GO" id="GO:0022857">
    <property type="term" value="F:transmembrane transporter activity"/>
    <property type="evidence" value="ECO:0007669"/>
    <property type="project" value="InterPro"/>
</dbReference>
<keyword evidence="5 8" id="KW-0812">Transmembrane</keyword>
<evidence type="ECO:0000313" key="10">
    <source>
        <dbReference type="Proteomes" id="UP000295741"/>
    </source>
</evidence>
<keyword evidence="10" id="KW-1185">Reference proteome</keyword>
<dbReference type="AlphaFoldDB" id="A0A4R6IZ65"/>
<accession>A0A4R6IZ65</accession>
<dbReference type="EMBL" id="SNWP01000011">
    <property type="protein sequence ID" value="TDO27165.1"/>
    <property type="molecule type" value="Genomic_DNA"/>
</dbReference>
<evidence type="ECO:0000256" key="4">
    <source>
        <dbReference type="ARBA" id="ARBA00022475"/>
    </source>
</evidence>
<feature type="transmembrane region" description="Helical" evidence="8">
    <location>
        <begin position="203"/>
        <end position="223"/>
    </location>
</feature>
<dbReference type="OrthoDB" id="9811721at2"/>
<dbReference type="PANTHER" id="PTHR30472">
    <property type="entry name" value="FERRIC ENTEROBACTIN TRANSPORT SYSTEM PERMEASE PROTEIN"/>
    <property type="match status" value="1"/>
</dbReference>
<keyword evidence="4" id="KW-1003">Cell membrane</keyword>
<gene>
    <name evidence="9" type="ORF">BC659_2484</name>
</gene>
<evidence type="ECO:0000256" key="1">
    <source>
        <dbReference type="ARBA" id="ARBA00004651"/>
    </source>
</evidence>
<evidence type="ECO:0000313" key="9">
    <source>
        <dbReference type="EMBL" id="TDO27165.1"/>
    </source>
</evidence>
<sequence length="346" mass="37068">MKRLFTKQNLHNSSFPGLLLLLLLCIIVSTRYGAVNISVGEMISALQKLAGNEELTLNERIFIGIRLPRALLSAVVGASLATGGTLMQALFRNPIVEPGLIGISSGAAFGAALYFVAGAGFGFYTGEWTLPLAATLGALLAAALVFVLSTSKETGKRSVISLLLTGIAVNALFMSGVGFLSYTARDPQARSITFWNLGTLSGASWKSLLICTTVTLSCIVWSLRYAKQLNSLMLGEEEAQHLGVNTRRLRLQILILNVVMVATCTAFVGVIGFVGLIIPHFLRMLLGSDNRLLIRNSAVAGGILLSLADLSARMLLRPAELPIGIVLSIIGVPVFILLLRKKTYYF</sequence>
<dbReference type="InterPro" id="IPR037294">
    <property type="entry name" value="ABC_BtuC-like"/>
</dbReference>
<dbReference type="Pfam" id="PF01032">
    <property type="entry name" value="FecCD"/>
    <property type="match status" value="1"/>
</dbReference>
<evidence type="ECO:0000256" key="6">
    <source>
        <dbReference type="ARBA" id="ARBA00022989"/>
    </source>
</evidence>
<dbReference type="Proteomes" id="UP000295741">
    <property type="component" value="Unassembled WGS sequence"/>
</dbReference>
<dbReference type="FunFam" id="1.10.3470.10:FF:000001">
    <property type="entry name" value="Vitamin B12 ABC transporter permease BtuC"/>
    <property type="match status" value="1"/>
</dbReference>
<proteinExistence type="inferred from homology"/>
<dbReference type="GO" id="GO:0033214">
    <property type="term" value="P:siderophore-iron import into cell"/>
    <property type="evidence" value="ECO:0007669"/>
    <property type="project" value="TreeGrafter"/>
</dbReference>
<evidence type="ECO:0000256" key="2">
    <source>
        <dbReference type="ARBA" id="ARBA00007935"/>
    </source>
</evidence>
<dbReference type="SUPFAM" id="SSF81345">
    <property type="entry name" value="ABC transporter involved in vitamin B12 uptake, BtuC"/>
    <property type="match status" value="1"/>
</dbReference>
<feature type="transmembrane region" description="Helical" evidence="8">
    <location>
        <begin position="130"/>
        <end position="148"/>
    </location>
</feature>
<dbReference type="RefSeq" id="WP_133475027.1">
    <property type="nucleotide sequence ID" value="NZ_SNWP01000011.1"/>
</dbReference>
<keyword evidence="3" id="KW-0813">Transport</keyword>
<comment type="similarity">
    <text evidence="2">Belongs to the binding-protein-dependent transport system permease family. FecCD subfamily.</text>
</comment>
<dbReference type="Gene3D" id="1.10.3470.10">
    <property type="entry name" value="ABC transporter involved in vitamin B12 uptake, BtuC"/>
    <property type="match status" value="1"/>
</dbReference>
<feature type="transmembrane region" description="Helical" evidence="8">
    <location>
        <begin position="70"/>
        <end position="91"/>
    </location>
</feature>
<organism evidence="9 10">
    <name type="scientific">Sediminibacterium goheungense</name>
    <dbReference type="NCBI Taxonomy" id="1086393"/>
    <lineage>
        <taxon>Bacteria</taxon>
        <taxon>Pseudomonadati</taxon>
        <taxon>Bacteroidota</taxon>
        <taxon>Chitinophagia</taxon>
        <taxon>Chitinophagales</taxon>
        <taxon>Chitinophagaceae</taxon>
        <taxon>Sediminibacterium</taxon>
    </lineage>
</organism>
<dbReference type="InterPro" id="IPR000522">
    <property type="entry name" value="ABC_transptr_permease_BtuC"/>
</dbReference>
<keyword evidence="6 8" id="KW-1133">Transmembrane helix</keyword>
<keyword evidence="7 8" id="KW-0472">Membrane</keyword>
<evidence type="ECO:0000256" key="3">
    <source>
        <dbReference type="ARBA" id="ARBA00022448"/>
    </source>
</evidence>
<protein>
    <submittedName>
        <fullName evidence="9">Iron complex transport system permease protein</fullName>
    </submittedName>
</protein>
<dbReference type="PANTHER" id="PTHR30472:SF25">
    <property type="entry name" value="ABC TRANSPORTER PERMEASE PROTEIN MJ0876-RELATED"/>
    <property type="match status" value="1"/>
</dbReference>
<evidence type="ECO:0000256" key="8">
    <source>
        <dbReference type="SAM" id="Phobius"/>
    </source>
</evidence>
<comment type="subcellular location">
    <subcellularLocation>
        <location evidence="1">Cell membrane</location>
        <topology evidence="1">Multi-pass membrane protein</topology>
    </subcellularLocation>
</comment>